<proteinExistence type="inferred from homology"/>
<feature type="binding site" evidence="4">
    <location>
        <position position="205"/>
    </location>
    <ligand>
        <name>pyruvate</name>
        <dbReference type="ChEBI" id="CHEBI:15361"/>
    </ligand>
</feature>
<comment type="similarity">
    <text evidence="2">Belongs to the DapA family.</text>
</comment>
<protein>
    <submittedName>
        <fullName evidence="5">4-hydroxy-tetrahydrodipicolinate synthase</fullName>
    </submittedName>
</protein>
<feature type="active site" description="Proton donor/acceptor" evidence="3">
    <location>
        <position position="135"/>
    </location>
</feature>
<accession>A0A1H1X2V2</accession>
<dbReference type="SMART" id="SM01130">
    <property type="entry name" value="DHDPS"/>
    <property type="match status" value="1"/>
</dbReference>
<dbReference type="SUPFAM" id="SSF51569">
    <property type="entry name" value="Aldolase"/>
    <property type="match status" value="1"/>
</dbReference>
<reference evidence="6" key="1">
    <citation type="submission" date="2016-10" db="EMBL/GenBank/DDBJ databases">
        <authorList>
            <person name="Varghese N."/>
            <person name="Submissions S."/>
        </authorList>
    </citation>
    <scope>NUCLEOTIDE SEQUENCE [LARGE SCALE GENOMIC DNA]</scope>
    <source>
        <strain evidence="6">GAS369</strain>
    </source>
</reference>
<dbReference type="AlphaFoldDB" id="A0A1H1X2V2"/>
<dbReference type="GO" id="GO:0008840">
    <property type="term" value="F:4-hydroxy-tetrahydrodipicolinate synthase activity"/>
    <property type="evidence" value="ECO:0007669"/>
    <property type="project" value="TreeGrafter"/>
</dbReference>
<keyword evidence="6" id="KW-1185">Reference proteome</keyword>
<evidence type="ECO:0000313" key="6">
    <source>
        <dbReference type="Proteomes" id="UP000243904"/>
    </source>
</evidence>
<dbReference type="Pfam" id="PF00701">
    <property type="entry name" value="DHDPS"/>
    <property type="match status" value="1"/>
</dbReference>
<gene>
    <name evidence="5" type="ORF">SAMN05444158_4133</name>
</gene>
<evidence type="ECO:0000256" key="3">
    <source>
        <dbReference type="PIRSR" id="PIRSR001365-1"/>
    </source>
</evidence>
<sequence>MTDFHGVFPYLISPLDPDGKIRREVLGRLCDDLIKSGVHGLTPLGSTGEFAYLNNTQRTAVVQTTIEAAKGRVPVVAGVVSTSTTDAVAQAKSYQKLGADGILAIVEAYFPLADAQIESYFRAVADAVDIPVVIYTNPQFQRSDLTLDVIARLSAHPRIRYIKDASTNTGRLLSIMNRCGDNIKVFSASAHIPAAVMLIGGVGWMAGPACLIPRQSVELYNLCKAERWGEAMALQRRLWRINEAFARYNLAACIKAGLASQGYDAGDPVAPQAALTADERKAVEKVLRDIG</sequence>
<dbReference type="Proteomes" id="UP000243904">
    <property type="component" value="Chromosome I"/>
</dbReference>
<dbReference type="InterPro" id="IPR002220">
    <property type="entry name" value="DapA-like"/>
</dbReference>
<keyword evidence="1 2" id="KW-0456">Lyase</keyword>
<dbReference type="PIRSF" id="PIRSF001365">
    <property type="entry name" value="DHDPS"/>
    <property type="match status" value="1"/>
</dbReference>
<evidence type="ECO:0000256" key="4">
    <source>
        <dbReference type="PIRSR" id="PIRSR001365-2"/>
    </source>
</evidence>
<dbReference type="RefSeq" id="WP_146688586.1">
    <property type="nucleotide sequence ID" value="NZ_LT629750.1"/>
</dbReference>
<dbReference type="PANTHER" id="PTHR12128:SF72">
    <property type="entry name" value="DIHYDRODIPICOLINATE SYNTHASE"/>
    <property type="match status" value="1"/>
</dbReference>
<feature type="active site" description="Schiff-base intermediate with substrate" evidence="3">
    <location>
        <position position="163"/>
    </location>
</feature>
<name>A0A1H1X2V2_9BRAD</name>
<dbReference type="PRINTS" id="PR00146">
    <property type="entry name" value="DHPICSNTHASE"/>
</dbReference>
<dbReference type="CDD" id="cd00408">
    <property type="entry name" value="DHDPS-like"/>
    <property type="match status" value="1"/>
</dbReference>
<dbReference type="PANTHER" id="PTHR12128">
    <property type="entry name" value="DIHYDRODIPICOLINATE SYNTHASE"/>
    <property type="match status" value="1"/>
</dbReference>
<evidence type="ECO:0000313" key="5">
    <source>
        <dbReference type="EMBL" id="SDT03683.1"/>
    </source>
</evidence>
<dbReference type="InterPro" id="IPR013785">
    <property type="entry name" value="Aldolase_TIM"/>
</dbReference>
<dbReference type="EMBL" id="LT629750">
    <property type="protein sequence ID" value="SDT03683.1"/>
    <property type="molecule type" value="Genomic_DNA"/>
</dbReference>
<dbReference type="Gene3D" id="3.20.20.70">
    <property type="entry name" value="Aldolase class I"/>
    <property type="match status" value="1"/>
</dbReference>
<evidence type="ECO:0000256" key="1">
    <source>
        <dbReference type="ARBA" id="ARBA00023239"/>
    </source>
</evidence>
<organism evidence="5 6">
    <name type="scientific">Bradyrhizobium canariense</name>
    <dbReference type="NCBI Taxonomy" id="255045"/>
    <lineage>
        <taxon>Bacteria</taxon>
        <taxon>Pseudomonadati</taxon>
        <taxon>Pseudomonadota</taxon>
        <taxon>Alphaproteobacteria</taxon>
        <taxon>Hyphomicrobiales</taxon>
        <taxon>Nitrobacteraceae</taxon>
        <taxon>Bradyrhizobium</taxon>
    </lineage>
</organism>
<evidence type="ECO:0000256" key="2">
    <source>
        <dbReference type="PIRNR" id="PIRNR001365"/>
    </source>
</evidence>
<feature type="binding site" evidence="4">
    <location>
        <position position="47"/>
    </location>
    <ligand>
        <name>pyruvate</name>
        <dbReference type="ChEBI" id="CHEBI:15361"/>
    </ligand>
</feature>